<dbReference type="InterPro" id="IPR014710">
    <property type="entry name" value="RmlC-like_jellyroll"/>
</dbReference>
<dbReference type="Gene3D" id="2.60.120.10">
    <property type="entry name" value="Jelly Rolls"/>
    <property type="match status" value="1"/>
</dbReference>
<reference evidence="2 3" key="1">
    <citation type="submission" date="2018-08" db="EMBL/GenBank/DDBJ databases">
        <title>Genomic Encyclopedia of Archaeal and Bacterial Type Strains, Phase II (KMG-II): from individual species to whole genera.</title>
        <authorList>
            <person name="Goeker M."/>
        </authorList>
    </citation>
    <scope>NUCLEOTIDE SEQUENCE [LARGE SCALE GENOMIC DNA]</scope>
    <source>
        <strain evidence="2 3">ATCC 27112</strain>
    </source>
</reference>
<evidence type="ECO:0000259" key="1">
    <source>
        <dbReference type="PROSITE" id="PS50042"/>
    </source>
</evidence>
<feature type="domain" description="Cyclic nucleotide-binding" evidence="1">
    <location>
        <begin position="13"/>
        <end position="117"/>
    </location>
</feature>
<evidence type="ECO:0000313" key="2">
    <source>
        <dbReference type="EMBL" id="RIA75982.1"/>
    </source>
</evidence>
<dbReference type="InParanoid" id="A0A397RS16"/>
<name>A0A397RS16_9MOLU</name>
<accession>A0A397RS16</accession>
<gene>
    <name evidence="2" type="ORF">EI71_01018</name>
</gene>
<dbReference type="SMART" id="SM00100">
    <property type="entry name" value="cNMP"/>
    <property type="match status" value="1"/>
</dbReference>
<keyword evidence="3" id="KW-1185">Reference proteome</keyword>
<comment type="caution">
    <text evidence="2">The sequence shown here is derived from an EMBL/GenBank/DDBJ whole genome shotgun (WGS) entry which is preliminary data.</text>
</comment>
<dbReference type="Pfam" id="PF00027">
    <property type="entry name" value="cNMP_binding"/>
    <property type="match status" value="1"/>
</dbReference>
<dbReference type="InterPro" id="IPR018488">
    <property type="entry name" value="cNMP-bd_CS"/>
</dbReference>
<dbReference type="InterPro" id="IPR000595">
    <property type="entry name" value="cNMP-bd_dom"/>
</dbReference>
<dbReference type="Proteomes" id="UP000266506">
    <property type="component" value="Unassembled WGS sequence"/>
</dbReference>
<dbReference type="GO" id="GO:0005829">
    <property type="term" value="C:cytosol"/>
    <property type="evidence" value="ECO:0007669"/>
    <property type="project" value="TreeGrafter"/>
</dbReference>
<dbReference type="InterPro" id="IPR050503">
    <property type="entry name" value="cAMP-dep_PK_reg_su-like"/>
</dbReference>
<dbReference type="GO" id="GO:0005952">
    <property type="term" value="C:cAMP-dependent protein kinase complex"/>
    <property type="evidence" value="ECO:0007669"/>
    <property type="project" value="InterPro"/>
</dbReference>
<sequence length="161" mass="18423">MNDKIEKIKSFPLLSSMNENELNALAGYMVEHNHDKDSIIIKEGDLDTTMYLLIEGTVDVIKTTIYNDPFVCATLSDFMHVILGEMALIDKDKRSATVKAKTPCKTYSMDSESFNKFCDEYPSGGVKLLKLMNKNIIRNLRIENENLKLIYQALIEEIEYN</sequence>
<evidence type="ECO:0000313" key="3">
    <source>
        <dbReference type="Proteomes" id="UP000266506"/>
    </source>
</evidence>
<dbReference type="PROSITE" id="PS00889">
    <property type="entry name" value="CNMP_BINDING_2"/>
    <property type="match status" value="1"/>
</dbReference>
<protein>
    <submittedName>
        <fullName evidence="2">Cyclic nucleotide-binding domain-containing protein</fullName>
    </submittedName>
</protein>
<dbReference type="PROSITE" id="PS50042">
    <property type="entry name" value="CNMP_BINDING_3"/>
    <property type="match status" value="1"/>
</dbReference>
<dbReference type="AlphaFoldDB" id="A0A397RS16"/>
<dbReference type="PANTHER" id="PTHR11635:SF152">
    <property type="entry name" value="CAMP-DEPENDENT PROTEIN KINASE TYPE I REGULATORY SUBUNIT-RELATED"/>
    <property type="match status" value="1"/>
</dbReference>
<proteinExistence type="predicted"/>
<dbReference type="SUPFAM" id="SSF51206">
    <property type="entry name" value="cAMP-binding domain-like"/>
    <property type="match status" value="1"/>
</dbReference>
<dbReference type="EMBL" id="QXEV01000008">
    <property type="protein sequence ID" value="RIA75982.1"/>
    <property type="molecule type" value="Genomic_DNA"/>
</dbReference>
<organism evidence="2 3">
    <name type="scientific">Anaeroplasma bactoclasticum</name>
    <dbReference type="NCBI Taxonomy" id="2088"/>
    <lineage>
        <taxon>Bacteria</taxon>
        <taxon>Bacillati</taxon>
        <taxon>Mycoplasmatota</taxon>
        <taxon>Mollicutes</taxon>
        <taxon>Anaeroplasmatales</taxon>
        <taxon>Anaeroplasmataceae</taxon>
        <taxon>Anaeroplasma</taxon>
    </lineage>
</organism>
<dbReference type="CDD" id="cd00038">
    <property type="entry name" value="CAP_ED"/>
    <property type="match status" value="1"/>
</dbReference>
<dbReference type="InterPro" id="IPR018490">
    <property type="entry name" value="cNMP-bd_dom_sf"/>
</dbReference>
<dbReference type="PANTHER" id="PTHR11635">
    <property type="entry name" value="CAMP-DEPENDENT PROTEIN KINASE REGULATORY CHAIN"/>
    <property type="match status" value="1"/>
</dbReference>